<protein>
    <submittedName>
        <fullName evidence="5">GntR family transcriptional regulator</fullName>
    </submittedName>
</protein>
<dbReference type="InterPro" id="IPR036390">
    <property type="entry name" value="WH_DNA-bd_sf"/>
</dbReference>
<dbReference type="PROSITE" id="PS50949">
    <property type="entry name" value="HTH_GNTR"/>
    <property type="match status" value="1"/>
</dbReference>
<dbReference type="RefSeq" id="WP_377944626.1">
    <property type="nucleotide sequence ID" value="NZ_JBHUCX010000074.1"/>
</dbReference>
<keyword evidence="6" id="KW-1185">Reference proteome</keyword>
<evidence type="ECO:0000259" key="4">
    <source>
        <dbReference type="PROSITE" id="PS50949"/>
    </source>
</evidence>
<dbReference type="EMBL" id="JBHUCX010000074">
    <property type="protein sequence ID" value="MFD1676721.1"/>
    <property type="molecule type" value="Genomic_DNA"/>
</dbReference>
<comment type="caution">
    <text evidence="5">The sequence shown here is derived from an EMBL/GenBank/DDBJ whole genome shotgun (WGS) entry which is preliminary data.</text>
</comment>
<dbReference type="InterPro" id="IPR000524">
    <property type="entry name" value="Tscrpt_reg_HTH_GntR"/>
</dbReference>
<evidence type="ECO:0000313" key="5">
    <source>
        <dbReference type="EMBL" id="MFD1676721.1"/>
    </source>
</evidence>
<dbReference type="PRINTS" id="PR00035">
    <property type="entry name" value="HTHGNTR"/>
</dbReference>
<dbReference type="InterPro" id="IPR050679">
    <property type="entry name" value="Bact_HTH_transcr_reg"/>
</dbReference>
<evidence type="ECO:0000313" key="6">
    <source>
        <dbReference type="Proteomes" id="UP001597079"/>
    </source>
</evidence>
<dbReference type="Gene3D" id="1.10.10.10">
    <property type="entry name" value="Winged helix-like DNA-binding domain superfamily/Winged helix DNA-binding domain"/>
    <property type="match status" value="1"/>
</dbReference>
<dbReference type="SUPFAM" id="SSF64288">
    <property type="entry name" value="Chorismate lyase-like"/>
    <property type="match status" value="1"/>
</dbReference>
<dbReference type="InterPro" id="IPR011663">
    <property type="entry name" value="UTRA"/>
</dbReference>
<evidence type="ECO:0000256" key="1">
    <source>
        <dbReference type="ARBA" id="ARBA00023015"/>
    </source>
</evidence>
<dbReference type="SUPFAM" id="SSF46785">
    <property type="entry name" value="Winged helix' DNA-binding domain"/>
    <property type="match status" value="1"/>
</dbReference>
<sequence>MPGITFCAGGRPIIRRYLEIRNDILQRITLGEWPQGMLLPSENALAKDYGVTRVTVRQALQTLEQERFVTSRQGVGRYVNPRVDQVVSMLTKLESMDKMMAISEATARKQIVEFVPIQLSEEEARHLNTQPSADAMRMVRIRYVGNLAAAVSVNIFPLQYAPPESVAGSILDTLDDHGHHVDYAETEVLIPTKEDAYLRYLTEDDAPPILLLRQLHMNMQHQPIFLAFDYLNMNVFSIQVTRHR</sequence>
<dbReference type="PANTHER" id="PTHR44846">
    <property type="entry name" value="MANNOSYL-D-GLYCERATE TRANSPORT/METABOLISM SYSTEM REPRESSOR MNGR-RELATED"/>
    <property type="match status" value="1"/>
</dbReference>
<dbReference type="SMART" id="SM00866">
    <property type="entry name" value="UTRA"/>
    <property type="match status" value="1"/>
</dbReference>
<dbReference type="CDD" id="cd07377">
    <property type="entry name" value="WHTH_GntR"/>
    <property type="match status" value="1"/>
</dbReference>
<reference evidence="6" key="1">
    <citation type="journal article" date="2019" name="Int. J. Syst. Evol. Microbiol.">
        <title>The Global Catalogue of Microorganisms (GCM) 10K type strain sequencing project: providing services to taxonomists for standard genome sequencing and annotation.</title>
        <authorList>
            <consortium name="The Broad Institute Genomics Platform"/>
            <consortium name="The Broad Institute Genome Sequencing Center for Infectious Disease"/>
            <person name="Wu L."/>
            <person name="Ma J."/>
        </authorList>
    </citation>
    <scope>NUCLEOTIDE SEQUENCE [LARGE SCALE GENOMIC DNA]</scope>
    <source>
        <strain evidence="6">CGMCC 1.12286</strain>
    </source>
</reference>
<keyword evidence="3" id="KW-0804">Transcription</keyword>
<keyword evidence="1" id="KW-0805">Transcription regulation</keyword>
<name>A0ABW4JJZ9_9BACL</name>
<dbReference type="Pfam" id="PF07702">
    <property type="entry name" value="UTRA"/>
    <property type="match status" value="1"/>
</dbReference>
<dbReference type="Gene3D" id="3.40.1410.10">
    <property type="entry name" value="Chorismate lyase-like"/>
    <property type="match status" value="1"/>
</dbReference>
<proteinExistence type="predicted"/>
<keyword evidence="2" id="KW-0238">DNA-binding</keyword>
<dbReference type="PANTHER" id="PTHR44846:SF17">
    <property type="entry name" value="GNTR-FAMILY TRANSCRIPTIONAL REGULATOR"/>
    <property type="match status" value="1"/>
</dbReference>
<evidence type="ECO:0000256" key="2">
    <source>
        <dbReference type="ARBA" id="ARBA00023125"/>
    </source>
</evidence>
<gene>
    <name evidence="5" type="ORF">ACFSB2_18770</name>
</gene>
<evidence type="ECO:0000256" key="3">
    <source>
        <dbReference type="ARBA" id="ARBA00023163"/>
    </source>
</evidence>
<dbReference type="InterPro" id="IPR036388">
    <property type="entry name" value="WH-like_DNA-bd_sf"/>
</dbReference>
<dbReference type="Proteomes" id="UP001597079">
    <property type="component" value="Unassembled WGS sequence"/>
</dbReference>
<dbReference type="InterPro" id="IPR028978">
    <property type="entry name" value="Chorismate_lyase_/UTRA_dom_sf"/>
</dbReference>
<feature type="domain" description="HTH gntR-type" evidence="4">
    <location>
        <begin position="14"/>
        <end position="82"/>
    </location>
</feature>
<dbReference type="Pfam" id="PF00392">
    <property type="entry name" value="GntR"/>
    <property type="match status" value="1"/>
</dbReference>
<dbReference type="SMART" id="SM00345">
    <property type="entry name" value="HTH_GNTR"/>
    <property type="match status" value="1"/>
</dbReference>
<organism evidence="5 6">
    <name type="scientific">Alicyclobacillus fodiniaquatilis</name>
    <dbReference type="NCBI Taxonomy" id="1661150"/>
    <lineage>
        <taxon>Bacteria</taxon>
        <taxon>Bacillati</taxon>
        <taxon>Bacillota</taxon>
        <taxon>Bacilli</taxon>
        <taxon>Bacillales</taxon>
        <taxon>Alicyclobacillaceae</taxon>
        <taxon>Alicyclobacillus</taxon>
    </lineage>
</organism>
<accession>A0ABW4JJZ9</accession>